<evidence type="ECO:0000256" key="1">
    <source>
        <dbReference type="SAM" id="Phobius"/>
    </source>
</evidence>
<gene>
    <name evidence="2" type="ORF">FA13DRAFT_1749008</name>
</gene>
<reference evidence="2 3" key="1">
    <citation type="journal article" date="2019" name="Nat. Ecol. Evol.">
        <title>Megaphylogeny resolves global patterns of mushroom evolution.</title>
        <authorList>
            <person name="Varga T."/>
            <person name="Krizsan K."/>
            <person name="Foldi C."/>
            <person name="Dima B."/>
            <person name="Sanchez-Garcia M."/>
            <person name="Sanchez-Ramirez S."/>
            <person name="Szollosi G.J."/>
            <person name="Szarkandi J.G."/>
            <person name="Papp V."/>
            <person name="Albert L."/>
            <person name="Andreopoulos W."/>
            <person name="Angelini C."/>
            <person name="Antonin V."/>
            <person name="Barry K.W."/>
            <person name="Bougher N.L."/>
            <person name="Buchanan P."/>
            <person name="Buyck B."/>
            <person name="Bense V."/>
            <person name="Catcheside P."/>
            <person name="Chovatia M."/>
            <person name="Cooper J."/>
            <person name="Damon W."/>
            <person name="Desjardin D."/>
            <person name="Finy P."/>
            <person name="Geml J."/>
            <person name="Haridas S."/>
            <person name="Hughes K."/>
            <person name="Justo A."/>
            <person name="Karasinski D."/>
            <person name="Kautmanova I."/>
            <person name="Kiss B."/>
            <person name="Kocsube S."/>
            <person name="Kotiranta H."/>
            <person name="LaButti K.M."/>
            <person name="Lechner B.E."/>
            <person name="Liimatainen K."/>
            <person name="Lipzen A."/>
            <person name="Lukacs Z."/>
            <person name="Mihaltcheva S."/>
            <person name="Morgado L.N."/>
            <person name="Niskanen T."/>
            <person name="Noordeloos M.E."/>
            <person name="Ohm R.A."/>
            <person name="Ortiz-Santana B."/>
            <person name="Ovrebo C."/>
            <person name="Racz N."/>
            <person name="Riley R."/>
            <person name="Savchenko A."/>
            <person name="Shiryaev A."/>
            <person name="Soop K."/>
            <person name="Spirin V."/>
            <person name="Szebenyi C."/>
            <person name="Tomsovsky M."/>
            <person name="Tulloss R.E."/>
            <person name="Uehling J."/>
            <person name="Grigoriev I.V."/>
            <person name="Vagvolgyi C."/>
            <person name="Papp T."/>
            <person name="Martin F.M."/>
            <person name="Miettinen O."/>
            <person name="Hibbett D.S."/>
            <person name="Nagy L.G."/>
        </authorList>
    </citation>
    <scope>NUCLEOTIDE SEQUENCE [LARGE SCALE GENOMIC DNA]</scope>
    <source>
        <strain evidence="2 3">FP101781</strain>
    </source>
</reference>
<protein>
    <submittedName>
        <fullName evidence="2">Uncharacterized protein</fullName>
    </submittedName>
</protein>
<name>A0A4Y7RMU0_COPMI</name>
<keyword evidence="3" id="KW-1185">Reference proteome</keyword>
<feature type="transmembrane region" description="Helical" evidence="1">
    <location>
        <begin position="21"/>
        <end position="42"/>
    </location>
</feature>
<dbReference type="AlphaFoldDB" id="A0A4Y7RMU0"/>
<evidence type="ECO:0000313" key="2">
    <source>
        <dbReference type="EMBL" id="TEB10308.1"/>
    </source>
</evidence>
<accession>A0A4Y7RMU0</accession>
<keyword evidence="1" id="KW-0472">Membrane</keyword>
<proteinExistence type="predicted"/>
<keyword evidence="1" id="KW-0812">Transmembrane</keyword>
<dbReference type="EMBL" id="QPFP01000474">
    <property type="protein sequence ID" value="TEB10308.1"/>
    <property type="molecule type" value="Genomic_DNA"/>
</dbReference>
<sequence length="80" mass="8662">MSGGGGRGMRVLGGGEEGEEVLLLFTLHSSLGLLYTLLFALYTSTPSTLHYLAHFTPSTLHEAGRRRGGDVLAFFFLFGR</sequence>
<comment type="caution">
    <text evidence="2">The sequence shown here is derived from an EMBL/GenBank/DDBJ whole genome shotgun (WGS) entry which is preliminary data.</text>
</comment>
<keyword evidence="1" id="KW-1133">Transmembrane helix</keyword>
<organism evidence="2 3">
    <name type="scientific">Coprinellus micaceus</name>
    <name type="common">Glistening ink-cap mushroom</name>
    <name type="synonym">Coprinus micaceus</name>
    <dbReference type="NCBI Taxonomy" id="71717"/>
    <lineage>
        <taxon>Eukaryota</taxon>
        <taxon>Fungi</taxon>
        <taxon>Dikarya</taxon>
        <taxon>Basidiomycota</taxon>
        <taxon>Agaricomycotina</taxon>
        <taxon>Agaricomycetes</taxon>
        <taxon>Agaricomycetidae</taxon>
        <taxon>Agaricales</taxon>
        <taxon>Agaricineae</taxon>
        <taxon>Psathyrellaceae</taxon>
        <taxon>Coprinellus</taxon>
    </lineage>
</organism>
<evidence type="ECO:0000313" key="3">
    <source>
        <dbReference type="Proteomes" id="UP000298030"/>
    </source>
</evidence>
<dbReference type="Proteomes" id="UP000298030">
    <property type="component" value="Unassembled WGS sequence"/>
</dbReference>